<proteinExistence type="predicted"/>
<protein>
    <submittedName>
        <fullName evidence="1">Uncharacterized protein</fullName>
    </submittedName>
</protein>
<name>A0A7J6C3N6_9TELE</name>
<dbReference type="Proteomes" id="UP000579812">
    <property type="component" value="Unassembled WGS sequence"/>
</dbReference>
<dbReference type="EMBL" id="JAAMOB010000019">
    <property type="protein sequence ID" value="KAF4100432.1"/>
    <property type="molecule type" value="Genomic_DNA"/>
</dbReference>
<accession>A0A7J6C3N6</accession>
<evidence type="ECO:0000313" key="2">
    <source>
        <dbReference type="Proteomes" id="UP000579812"/>
    </source>
</evidence>
<keyword evidence="2" id="KW-1185">Reference proteome</keyword>
<comment type="caution">
    <text evidence="1">The sequence shown here is derived from an EMBL/GenBank/DDBJ whole genome shotgun (WGS) entry which is preliminary data.</text>
</comment>
<sequence>MYISITVRKNKRSVRTTLYMLNGLCTLRKEPVFHSALLGSCCWCVLQMPHQLLAEQFPILERCIMLKFEKMENHTDVLCEVWKNVTLVGHKKNTYRLWITRPEGNDSPATPHHFEMVGFNTLLESHNDKYTIDYSDFSPQTESDIFIPPGGMTCGEFPDPVEEHQILANPIQDCQHLPC</sequence>
<dbReference type="AlphaFoldDB" id="A0A7J6C3N6"/>
<organism evidence="1 2">
    <name type="scientific">Onychostoma macrolepis</name>
    <dbReference type="NCBI Taxonomy" id="369639"/>
    <lineage>
        <taxon>Eukaryota</taxon>
        <taxon>Metazoa</taxon>
        <taxon>Chordata</taxon>
        <taxon>Craniata</taxon>
        <taxon>Vertebrata</taxon>
        <taxon>Euteleostomi</taxon>
        <taxon>Actinopterygii</taxon>
        <taxon>Neopterygii</taxon>
        <taxon>Teleostei</taxon>
        <taxon>Ostariophysi</taxon>
        <taxon>Cypriniformes</taxon>
        <taxon>Cyprinidae</taxon>
        <taxon>Acrossocheilinae</taxon>
        <taxon>Onychostoma</taxon>
    </lineage>
</organism>
<evidence type="ECO:0000313" key="1">
    <source>
        <dbReference type="EMBL" id="KAF4100432.1"/>
    </source>
</evidence>
<gene>
    <name evidence="1" type="ORF">G5714_018628</name>
</gene>
<reference evidence="1 2" key="1">
    <citation type="submission" date="2020-04" db="EMBL/GenBank/DDBJ databases">
        <title>Chromosome-level genome assembly of a cyprinid fish Onychostoma macrolepis by integration of Nanopore Sequencing, Bionano and Hi-C technology.</title>
        <authorList>
            <person name="Wang D."/>
        </authorList>
    </citation>
    <scope>NUCLEOTIDE SEQUENCE [LARGE SCALE GENOMIC DNA]</scope>
    <source>
        <strain evidence="1">SWU-2019</strain>
        <tissue evidence="1">Muscle</tissue>
    </source>
</reference>